<reference evidence="2" key="2">
    <citation type="submission" date="2025-09" db="UniProtKB">
        <authorList>
            <consortium name="Ensembl"/>
        </authorList>
    </citation>
    <scope>IDENTIFICATION</scope>
</reference>
<dbReference type="Proteomes" id="UP000694409">
    <property type="component" value="Unassembled WGS sequence"/>
</dbReference>
<keyword evidence="3" id="KW-1185">Reference proteome</keyword>
<accession>A0A8C9MEE3</accession>
<protein>
    <submittedName>
        <fullName evidence="2">Uncharacterized protein</fullName>
    </submittedName>
</protein>
<proteinExistence type="predicted"/>
<name>A0A8C9MEE3_SERCA</name>
<evidence type="ECO:0000256" key="1">
    <source>
        <dbReference type="SAM" id="SignalP"/>
    </source>
</evidence>
<keyword evidence="1" id="KW-0732">Signal</keyword>
<sequence>LRRKCFVFVLLLPSVRGAQGERRDVKAAVFCVWYTNAALPASGEAGSQRTAPAAAVPRCCRW</sequence>
<feature type="signal peptide" evidence="1">
    <location>
        <begin position="1"/>
        <end position="20"/>
    </location>
</feature>
<organism evidence="2 3">
    <name type="scientific">Serinus canaria</name>
    <name type="common">Island canary</name>
    <name type="synonym">Fringilla canaria</name>
    <dbReference type="NCBI Taxonomy" id="9135"/>
    <lineage>
        <taxon>Eukaryota</taxon>
        <taxon>Metazoa</taxon>
        <taxon>Chordata</taxon>
        <taxon>Craniata</taxon>
        <taxon>Vertebrata</taxon>
        <taxon>Euteleostomi</taxon>
        <taxon>Archelosauria</taxon>
        <taxon>Archosauria</taxon>
        <taxon>Dinosauria</taxon>
        <taxon>Saurischia</taxon>
        <taxon>Theropoda</taxon>
        <taxon>Coelurosauria</taxon>
        <taxon>Aves</taxon>
        <taxon>Neognathae</taxon>
        <taxon>Neoaves</taxon>
        <taxon>Telluraves</taxon>
        <taxon>Australaves</taxon>
        <taxon>Passeriformes</taxon>
        <taxon>Passeroidea</taxon>
        <taxon>Fringillidae</taxon>
        <taxon>Carduelinae</taxon>
        <taxon>Serinus</taxon>
    </lineage>
</organism>
<evidence type="ECO:0000313" key="3">
    <source>
        <dbReference type="Proteomes" id="UP000694409"/>
    </source>
</evidence>
<reference evidence="2" key="1">
    <citation type="submission" date="2025-08" db="UniProtKB">
        <authorList>
            <consortium name="Ensembl"/>
        </authorList>
    </citation>
    <scope>IDENTIFICATION</scope>
</reference>
<dbReference type="Ensembl" id="ENSSCAT00000002028.1">
    <property type="protein sequence ID" value="ENSSCAP00000001765.1"/>
    <property type="gene ID" value="ENSSCAG00000001497.1"/>
</dbReference>
<feature type="chain" id="PRO_5034845958" evidence="1">
    <location>
        <begin position="21"/>
        <end position="62"/>
    </location>
</feature>
<evidence type="ECO:0000313" key="2">
    <source>
        <dbReference type="Ensembl" id="ENSSCAP00000001765.1"/>
    </source>
</evidence>
<dbReference type="AlphaFoldDB" id="A0A8C9MEE3"/>